<evidence type="ECO:0000313" key="2">
    <source>
        <dbReference type="Proteomes" id="UP000001794"/>
    </source>
</evidence>
<dbReference type="GeneID" id="956048"/>
<protein>
    <submittedName>
        <fullName evidence="1">Uncharacterized protein</fullName>
    </submittedName>
</protein>
<accession>Q8LT59</accession>
<reference evidence="1 2" key="1">
    <citation type="journal article" date="2003" name="Virology">
        <title>The complete sequence of marine bacteriophage VpV262 infecting vibrio parahaemolyticus indicates that an ancestral component of a T7 viral supergroup is widespread in the marine environment.</title>
        <authorList>
            <person name="Hardies S.C."/>
            <person name="Comeau A.M."/>
            <person name="Serwer P."/>
            <person name="Suttle C.A."/>
        </authorList>
    </citation>
    <scope>NUCLEOTIDE SEQUENCE</scope>
</reference>
<sequence length="291" mass="32466">MDKTKLFVMTLMVTASLFVWSKQDMPQVEFRGQRFSFPEGATEEQISGVLRDYMETQPTANGMSTPDRSAAIRTENGYAPTESYFGETMDGEEPKLQDVPKLTAEQRRFAEAIAQVETGGLDNRFIRTKVKPNGTAAGSSAYGTYQITHGLLSGYLDKGVVKLTEQERAAAEELLRRQEIALTIGGRDRAKYQKGGIYQSQGVRWAKAYGFENVDEFLDAFDYGGTLGLDDDAEFQTLYESFARKMLNKHLDEAGGNPFKAARIWHGGPKGAGATTDNYERKVRRIYEQGN</sequence>
<evidence type="ECO:0000313" key="1">
    <source>
        <dbReference type="EMBL" id="AAM28414.1"/>
    </source>
</evidence>
<proteinExistence type="predicted"/>
<dbReference type="KEGG" id="vg:956048"/>
<name>Q8LT59_9CAUD</name>
<organism evidence="1 2">
    <name type="scientific">Vibrio phage VpV262</name>
    <dbReference type="NCBI Taxonomy" id="2907796"/>
    <lineage>
        <taxon>Viruses</taxon>
        <taxon>Duplodnaviria</taxon>
        <taxon>Heunggongvirae</taxon>
        <taxon>Uroviricota</taxon>
        <taxon>Caudoviricetes</taxon>
        <taxon>Zobellviridae</taxon>
        <taxon>Vipivirus</taxon>
        <taxon>Vipivirus canadense</taxon>
    </lineage>
</organism>
<dbReference type="RefSeq" id="NP_640306.1">
    <property type="nucleotide sequence ID" value="NC_003907.2"/>
</dbReference>
<keyword evidence="2" id="KW-1185">Reference proteome</keyword>
<dbReference type="EMBL" id="AY095314">
    <property type="protein sequence ID" value="AAM28414.1"/>
    <property type="molecule type" value="Genomic_DNA"/>
</dbReference>
<dbReference type="Proteomes" id="UP000001794">
    <property type="component" value="Segment"/>
</dbReference>